<feature type="domain" description="HTH gntR-type" evidence="4">
    <location>
        <begin position="16"/>
        <end position="83"/>
    </location>
</feature>
<keyword evidence="2 5" id="KW-0238">DNA-binding</keyword>
<dbReference type="Proteomes" id="UP000198815">
    <property type="component" value="Unassembled WGS sequence"/>
</dbReference>
<evidence type="ECO:0000256" key="2">
    <source>
        <dbReference type="ARBA" id="ARBA00023125"/>
    </source>
</evidence>
<dbReference type="SUPFAM" id="SSF46785">
    <property type="entry name" value="Winged helix' DNA-binding domain"/>
    <property type="match status" value="1"/>
</dbReference>
<accession>A0A1H9SJI4</accession>
<dbReference type="Gene3D" id="1.10.10.10">
    <property type="entry name" value="Winged helix-like DNA-binding domain superfamily/Winged helix DNA-binding domain"/>
    <property type="match status" value="1"/>
</dbReference>
<dbReference type="InterPro" id="IPR008920">
    <property type="entry name" value="TF_FadR/GntR_C"/>
</dbReference>
<proteinExistence type="predicted"/>
<dbReference type="SMART" id="SM00895">
    <property type="entry name" value="FCD"/>
    <property type="match status" value="1"/>
</dbReference>
<keyword evidence="3" id="KW-0804">Transcription</keyword>
<keyword evidence="6" id="KW-1185">Reference proteome</keyword>
<dbReference type="EMBL" id="FOGZ01000013">
    <property type="protein sequence ID" value="SER84523.1"/>
    <property type="molecule type" value="Genomic_DNA"/>
</dbReference>
<evidence type="ECO:0000259" key="4">
    <source>
        <dbReference type="PROSITE" id="PS50949"/>
    </source>
</evidence>
<dbReference type="InterPro" id="IPR036388">
    <property type="entry name" value="WH-like_DNA-bd_sf"/>
</dbReference>
<dbReference type="InterPro" id="IPR000524">
    <property type="entry name" value="Tscrpt_reg_HTH_GntR"/>
</dbReference>
<keyword evidence="1" id="KW-0805">Transcription regulation</keyword>
<sequence>MVYQKLPAVARVLGMDSLREQVVAQLRESILSGALPAGTKLRERAISEQLGVSRVPVREALMVLEAELLVEIVPRSGAVVTTLTRDEVQELFEVREVLEPLAARLAARHRTAADLEALGERCSAAHEAIHAGDDRAGASANADFHALLAGASGSGLLVSIMAPLQLRMERLFRRTIRGRAVELAEDHERLVEALLRRDEASAALLAQLHVTQTRAPSLALFED</sequence>
<gene>
    <name evidence="5" type="ORF">SAMN05443377_11361</name>
</gene>
<dbReference type="InterPro" id="IPR011711">
    <property type="entry name" value="GntR_C"/>
</dbReference>
<dbReference type="STRING" id="64702.SAMN05443377_11361"/>
<dbReference type="PANTHER" id="PTHR43537:SF24">
    <property type="entry name" value="GLUCONATE OPERON TRANSCRIPTIONAL REPRESSOR"/>
    <property type="match status" value="1"/>
</dbReference>
<evidence type="ECO:0000313" key="5">
    <source>
        <dbReference type="EMBL" id="SER84523.1"/>
    </source>
</evidence>
<dbReference type="Gene3D" id="1.20.120.530">
    <property type="entry name" value="GntR ligand-binding domain-like"/>
    <property type="match status" value="1"/>
</dbReference>
<evidence type="ECO:0000256" key="3">
    <source>
        <dbReference type="ARBA" id="ARBA00023163"/>
    </source>
</evidence>
<evidence type="ECO:0000313" key="6">
    <source>
        <dbReference type="Proteomes" id="UP000198815"/>
    </source>
</evidence>
<protein>
    <submittedName>
        <fullName evidence="5">DNA-binding transcriptional regulator, GntR family</fullName>
    </submittedName>
</protein>
<dbReference type="CDD" id="cd07377">
    <property type="entry name" value="WHTH_GntR"/>
    <property type="match status" value="1"/>
</dbReference>
<dbReference type="GO" id="GO:0003700">
    <property type="term" value="F:DNA-binding transcription factor activity"/>
    <property type="evidence" value="ECO:0007669"/>
    <property type="project" value="InterPro"/>
</dbReference>
<dbReference type="PROSITE" id="PS50949">
    <property type="entry name" value="HTH_GNTR"/>
    <property type="match status" value="1"/>
</dbReference>
<evidence type="ECO:0000256" key="1">
    <source>
        <dbReference type="ARBA" id="ARBA00023015"/>
    </source>
</evidence>
<dbReference type="SUPFAM" id="SSF48008">
    <property type="entry name" value="GntR ligand-binding domain-like"/>
    <property type="match status" value="1"/>
</dbReference>
<dbReference type="Pfam" id="PF00392">
    <property type="entry name" value="GntR"/>
    <property type="match status" value="1"/>
</dbReference>
<name>A0A1H9SJI4_9ACTN</name>
<dbReference type="SMART" id="SM00345">
    <property type="entry name" value="HTH_GNTR"/>
    <property type="match status" value="1"/>
</dbReference>
<reference evidence="5 6" key="1">
    <citation type="submission" date="2016-10" db="EMBL/GenBank/DDBJ databases">
        <authorList>
            <person name="de Groot N.N."/>
        </authorList>
    </citation>
    <scope>NUCLEOTIDE SEQUENCE [LARGE SCALE GENOMIC DNA]</scope>
    <source>
        <strain evidence="5 6">DSM 16859</strain>
    </source>
</reference>
<dbReference type="Pfam" id="PF07729">
    <property type="entry name" value="FCD"/>
    <property type="match status" value="1"/>
</dbReference>
<dbReference type="PANTHER" id="PTHR43537">
    <property type="entry name" value="TRANSCRIPTIONAL REGULATOR, GNTR FAMILY"/>
    <property type="match status" value="1"/>
</dbReference>
<dbReference type="AlphaFoldDB" id="A0A1H9SJI4"/>
<dbReference type="InterPro" id="IPR036390">
    <property type="entry name" value="WH_DNA-bd_sf"/>
</dbReference>
<organism evidence="5 6">
    <name type="scientific">Propionibacterium cyclohexanicum</name>
    <dbReference type="NCBI Taxonomy" id="64702"/>
    <lineage>
        <taxon>Bacteria</taxon>
        <taxon>Bacillati</taxon>
        <taxon>Actinomycetota</taxon>
        <taxon>Actinomycetes</taxon>
        <taxon>Propionibacteriales</taxon>
        <taxon>Propionibacteriaceae</taxon>
        <taxon>Propionibacterium</taxon>
    </lineage>
</organism>
<dbReference type="GO" id="GO:0003677">
    <property type="term" value="F:DNA binding"/>
    <property type="evidence" value="ECO:0007669"/>
    <property type="project" value="UniProtKB-KW"/>
</dbReference>